<gene>
    <name evidence="2" type="ORF">GCM10009747_06960</name>
</gene>
<dbReference type="Pfam" id="PF14534">
    <property type="entry name" value="DUF4440"/>
    <property type="match status" value="1"/>
</dbReference>
<evidence type="ECO:0000313" key="3">
    <source>
        <dbReference type="Proteomes" id="UP001500506"/>
    </source>
</evidence>
<sequence length="196" mass="21543">MHRALAHPAHDAPGDADLEPVVRTRVRGHSGTQPIAPFNPCGVAAATPGRIPIAVDPGPTFGHSERMGDREEFLAWLDDELVHAERAMLNGDTGPRREIWSKVEPVSVLGAWRNAVGREDLVEAFELLAPSFSNCTDYAFELISFDVADGMAYTVGYERISASIDGQPRTFTLRATQVYRREDAGWRVVHRHADAA</sequence>
<protein>
    <recommendedName>
        <fullName evidence="1">DUF4440 domain-containing protein</fullName>
    </recommendedName>
</protein>
<dbReference type="InterPro" id="IPR032710">
    <property type="entry name" value="NTF2-like_dom_sf"/>
</dbReference>
<dbReference type="Proteomes" id="UP001500506">
    <property type="component" value="Unassembled WGS sequence"/>
</dbReference>
<dbReference type="InterPro" id="IPR027843">
    <property type="entry name" value="DUF4440"/>
</dbReference>
<feature type="domain" description="DUF4440" evidence="1">
    <location>
        <begin position="105"/>
        <end position="188"/>
    </location>
</feature>
<dbReference type="EMBL" id="BAAANH010000001">
    <property type="protein sequence ID" value="GAA1752058.1"/>
    <property type="molecule type" value="Genomic_DNA"/>
</dbReference>
<name>A0ABP4WDG6_9MICO</name>
<evidence type="ECO:0000313" key="2">
    <source>
        <dbReference type="EMBL" id="GAA1752058.1"/>
    </source>
</evidence>
<dbReference type="Gene3D" id="3.10.450.50">
    <property type="match status" value="1"/>
</dbReference>
<organism evidence="2 3">
    <name type="scientific">Agromyces humatus</name>
    <dbReference type="NCBI Taxonomy" id="279573"/>
    <lineage>
        <taxon>Bacteria</taxon>
        <taxon>Bacillati</taxon>
        <taxon>Actinomycetota</taxon>
        <taxon>Actinomycetes</taxon>
        <taxon>Micrococcales</taxon>
        <taxon>Microbacteriaceae</taxon>
        <taxon>Agromyces</taxon>
    </lineage>
</organism>
<reference evidence="3" key="1">
    <citation type="journal article" date="2019" name="Int. J. Syst. Evol. Microbiol.">
        <title>The Global Catalogue of Microorganisms (GCM) 10K type strain sequencing project: providing services to taxonomists for standard genome sequencing and annotation.</title>
        <authorList>
            <consortium name="The Broad Institute Genomics Platform"/>
            <consortium name="The Broad Institute Genome Sequencing Center for Infectious Disease"/>
            <person name="Wu L."/>
            <person name="Ma J."/>
        </authorList>
    </citation>
    <scope>NUCLEOTIDE SEQUENCE [LARGE SCALE GENOMIC DNA]</scope>
    <source>
        <strain evidence="3">JCM 14319</strain>
    </source>
</reference>
<keyword evidence="3" id="KW-1185">Reference proteome</keyword>
<accession>A0ABP4WDG6</accession>
<comment type="caution">
    <text evidence="2">The sequence shown here is derived from an EMBL/GenBank/DDBJ whole genome shotgun (WGS) entry which is preliminary data.</text>
</comment>
<dbReference type="SUPFAM" id="SSF54427">
    <property type="entry name" value="NTF2-like"/>
    <property type="match status" value="1"/>
</dbReference>
<evidence type="ECO:0000259" key="1">
    <source>
        <dbReference type="Pfam" id="PF14534"/>
    </source>
</evidence>
<proteinExistence type="predicted"/>